<dbReference type="Proteomes" id="UP000192277">
    <property type="component" value="Unassembled WGS sequence"/>
</dbReference>
<dbReference type="InterPro" id="IPR011006">
    <property type="entry name" value="CheY-like_superfamily"/>
</dbReference>
<dbReference type="Pfam" id="PF00072">
    <property type="entry name" value="Response_reg"/>
    <property type="match status" value="1"/>
</dbReference>
<feature type="modified residue" description="4-aspartylphosphate" evidence="2">
    <location>
        <position position="59"/>
    </location>
</feature>
<dbReference type="RefSeq" id="WP_049815595.1">
    <property type="nucleotide sequence ID" value="NZ_LWBO01000055.1"/>
</dbReference>
<dbReference type="EMBL" id="LWBO01000055">
    <property type="protein sequence ID" value="OQP41808.1"/>
    <property type="molecule type" value="Genomic_DNA"/>
</dbReference>
<evidence type="ECO:0000259" key="3">
    <source>
        <dbReference type="PROSITE" id="PS50110"/>
    </source>
</evidence>
<dbReference type="SMART" id="SM00448">
    <property type="entry name" value="REC"/>
    <property type="match status" value="1"/>
</dbReference>
<protein>
    <recommendedName>
        <fullName evidence="3">Response regulatory domain-containing protein</fullName>
    </recommendedName>
</protein>
<evidence type="ECO:0000313" key="5">
    <source>
        <dbReference type="Proteomes" id="UP000192277"/>
    </source>
</evidence>
<keyword evidence="5" id="KW-1185">Reference proteome</keyword>
<dbReference type="SUPFAM" id="SSF52172">
    <property type="entry name" value="CheY-like"/>
    <property type="match status" value="1"/>
</dbReference>
<reference evidence="4 5" key="1">
    <citation type="submission" date="2016-04" db="EMBL/GenBank/DDBJ databases">
        <authorList>
            <person name="Chen L."/>
            <person name="Zhuang W."/>
            <person name="Wang G."/>
        </authorList>
    </citation>
    <scope>NUCLEOTIDE SEQUENCE [LARGE SCALE GENOMIC DNA]</scope>
    <source>
        <strain evidence="5">GR20</strain>
    </source>
</reference>
<proteinExistence type="predicted"/>
<evidence type="ECO:0000256" key="2">
    <source>
        <dbReference type="PROSITE-ProRule" id="PRU00169"/>
    </source>
</evidence>
<evidence type="ECO:0000256" key="1">
    <source>
        <dbReference type="ARBA" id="ARBA00022553"/>
    </source>
</evidence>
<name>A0ABX3NPA3_9BACT</name>
<dbReference type="PANTHER" id="PTHR44591">
    <property type="entry name" value="STRESS RESPONSE REGULATOR PROTEIN 1"/>
    <property type="match status" value="1"/>
</dbReference>
<organism evidence="4 5">
    <name type="scientific">Niastella koreensis</name>
    <dbReference type="NCBI Taxonomy" id="354356"/>
    <lineage>
        <taxon>Bacteria</taxon>
        <taxon>Pseudomonadati</taxon>
        <taxon>Bacteroidota</taxon>
        <taxon>Chitinophagia</taxon>
        <taxon>Chitinophagales</taxon>
        <taxon>Chitinophagaceae</taxon>
        <taxon>Niastella</taxon>
    </lineage>
</organism>
<gene>
    <name evidence="4" type="ORF">A4D02_14095</name>
</gene>
<feature type="domain" description="Response regulatory" evidence="3">
    <location>
        <begin position="5"/>
        <end position="126"/>
    </location>
</feature>
<comment type="caution">
    <text evidence="4">The sequence shown here is derived from an EMBL/GenBank/DDBJ whole genome shotgun (WGS) entry which is preliminary data.</text>
</comment>
<evidence type="ECO:0000313" key="4">
    <source>
        <dbReference type="EMBL" id="OQP41808.1"/>
    </source>
</evidence>
<dbReference type="InterPro" id="IPR050595">
    <property type="entry name" value="Bact_response_regulator"/>
</dbReference>
<keyword evidence="1 2" id="KW-0597">Phosphoprotein</keyword>
<dbReference type="PROSITE" id="PS50110">
    <property type="entry name" value="RESPONSE_REGULATORY"/>
    <property type="match status" value="1"/>
</dbReference>
<dbReference type="InterPro" id="IPR001789">
    <property type="entry name" value="Sig_transdc_resp-reg_receiver"/>
</dbReference>
<dbReference type="Gene3D" id="3.40.50.2300">
    <property type="match status" value="1"/>
</dbReference>
<sequence>MMPSRVILIDDDEDDAYLFRLALESLSQQVELMHINDSELAIKTLSDPTFRPPDFLFLDWNMPKLDGGQCLVLIRSLPGYATVPIVVLSTAEDDEIKSVARELGATYFILKPPNIEELTVKLDVLFKSYETKLNAQ</sequence>
<accession>A0ABX3NPA3</accession>
<dbReference type="PANTHER" id="PTHR44591:SF3">
    <property type="entry name" value="RESPONSE REGULATORY DOMAIN-CONTAINING PROTEIN"/>
    <property type="match status" value="1"/>
</dbReference>